<dbReference type="AlphaFoldDB" id="A0A0D2B7Z9"/>
<evidence type="ECO:0000313" key="6">
    <source>
        <dbReference type="EMBL" id="KIW14988.1"/>
    </source>
</evidence>
<keyword evidence="3" id="KW-0808">Transferase</keyword>
<evidence type="ECO:0000256" key="1">
    <source>
        <dbReference type="ARBA" id="ARBA00006721"/>
    </source>
</evidence>
<comment type="similarity">
    <text evidence="1">Belongs to the glycosyltransferase 25 family.</text>
</comment>
<dbReference type="RefSeq" id="XP_016235204.1">
    <property type="nucleotide sequence ID" value="XM_016382102.1"/>
</dbReference>
<dbReference type="Pfam" id="PF01755">
    <property type="entry name" value="Glyco_transf_25"/>
    <property type="match status" value="1"/>
</dbReference>
<dbReference type="PANTHER" id="PTHR10730:SF53">
    <property type="entry name" value="GLYCOSYLTRANSFERASE 25 FAMILY MEMBER"/>
    <property type="match status" value="1"/>
</dbReference>
<dbReference type="Proteomes" id="UP000053328">
    <property type="component" value="Unassembled WGS sequence"/>
</dbReference>
<evidence type="ECO:0000256" key="4">
    <source>
        <dbReference type="SAM" id="MobiDB-lite"/>
    </source>
</evidence>
<dbReference type="GO" id="GO:0016740">
    <property type="term" value="F:transferase activity"/>
    <property type="evidence" value="ECO:0007669"/>
    <property type="project" value="UniProtKB-KW"/>
</dbReference>
<dbReference type="GeneID" id="27334858"/>
<dbReference type="HOGENOM" id="CLU_032992_1_1_1"/>
<evidence type="ECO:0000256" key="2">
    <source>
        <dbReference type="ARBA" id="ARBA00022676"/>
    </source>
</evidence>
<feature type="region of interest" description="Disordered" evidence="4">
    <location>
        <begin position="265"/>
        <end position="293"/>
    </location>
</feature>
<protein>
    <recommendedName>
        <fullName evidence="5">Glycosyl transferase family 25 domain-containing protein</fullName>
    </recommendedName>
</protein>
<evidence type="ECO:0000259" key="5">
    <source>
        <dbReference type="Pfam" id="PF01755"/>
    </source>
</evidence>
<keyword evidence="7" id="KW-1185">Reference proteome</keyword>
<dbReference type="EMBL" id="KN847496">
    <property type="protein sequence ID" value="KIW14988.1"/>
    <property type="molecule type" value="Genomic_DNA"/>
</dbReference>
<dbReference type="PANTHER" id="PTHR10730">
    <property type="entry name" value="PROCOLLAGEN-LYSINE,2-OXOGLUTARATE 5-DIOXYGENASE/GLYCOSYLTRANSFERASE 25 FAMILY MEMBER"/>
    <property type="match status" value="1"/>
</dbReference>
<accession>A0A0D2B7Z9</accession>
<evidence type="ECO:0000313" key="7">
    <source>
        <dbReference type="Proteomes" id="UP000053328"/>
    </source>
</evidence>
<proteinExistence type="inferred from homology"/>
<dbReference type="VEuPathDB" id="FungiDB:PV08_07775"/>
<dbReference type="InterPro" id="IPR002654">
    <property type="entry name" value="Glyco_trans_25"/>
</dbReference>
<dbReference type="InterPro" id="IPR050757">
    <property type="entry name" value="Collagen_mod_GT25"/>
</dbReference>
<dbReference type="OrthoDB" id="47375at2759"/>
<dbReference type="CDD" id="cd06532">
    <property type="entry name" value="Glyco_transf_25"/>
    <property type="match status" value="1"/>
</dbReference>
<gene>
    <name evidence="6" type="ORF">PV08_07775</name>
</gene>
<feature type="compositionally biased region" description="Basic and acidic residues" evidence="4">
    <location>
        <begin position="270"/>
        <end position="281"/>
    </location>
</feature>
<keyword evidence="2" id="KW-0328">Glycosyltransferase</keyword>
<sequence>MANASDPVKDNLHDVFNETLGFGKIYVVSMPERSDKRDTISVQARLTGMSFDFVDGVAGAKVLEKALPYTMNRTGPEIGCWRSHLNAMQEMVRQKIRSALIFEDDADWDVALKAQMLQVARGSRWLLGNPKDAIPYSPYGDGWDVLWIGHCSSEPSGSRRWVIPRDPTVVPPSDRGYWFKPDMTTWESGADPDTQTRLLFEVGLGSCSAAWAISLAGAEKILYQLSMSPFNDAIDMGVSDMCFRKTLNISCIAPFPTIIGVSKPAGSLERGSDIRDDESNTHTEQGIRPTSESERVVFSTRQNIERLITKQDTFESRYPDVTGQFMSLKDIGSAIGHGE</sequence>
<organism evidence="6 7">
    <name type="scientific">Exophiala spinifera</name>
    <dbReference type="NCBI Taxonomy" id="91928"/>
    <lineage>
        <taxon>Eukaryota</taxon>
        <taxon>Fungi</taxon>
        <taxon>Dikarya</taxon>
        <taxon>Ascomycota</taxon>
        <taxon>Pezizomycotina</taxon>
        <taxon>Eurotiomycetes</taxon>
        <taxon>Chaetothyriomycetidae</taxon>
        <taxon>Chaetothyriales</taxon>
        <taxon>Herpotrichiellaceae</taxon>
        <taxon>Exophiala</taxon>
    </lineage>
</organism>
<feature type="domain" description="Glycosyl transferase family 25" evidence="5">
    <location>
        <begin position="24"/>
        <end position="107"/>
    </location>
</feature>
<reference evidence="6 7" key="1">
    <citation type="submission" date="2015-01" db="EMBL/GenBank/DDBJ databases">
        <title>The Genome Sequence of Exophiala spinifera CBS89968.</title>
        <authorList>
            <consortium name="The Broad Institute Genomics Platform"/>
            <person name="Cuomo C."/>
            <person name="de Hoog S."/>
            <person name="Gorbushina A."/>
            <person name="Stielow B."/>
            <person name="Teixiera M."/>
            <person name="Abouelleil A."/>
            <person name="Chapman S.B."/>
            <person name="Priest M."/>
            <person name="Young S.K."/>
            <person name="Wortman J."/>
            <person name="Nusbaum C."/>
            <person name="Birren B."/>
        </authorList>
    </citation>
    <scope>NUCLEOTIDE SEQUENCE [LARGE SCALE GENOMIC DNA]</scope>
    <source>
        <strain evidence="6 7">CBS 89968</strain>
    </source>
</reference>
<name>A0A0D2B7Z9_9EURO</name>
<evidence type="ECO:0000256" key="3">
    <source>
        <dbReference type="ARBA" id="ARBA00022679"/>
    </source>
</evidence>